<dbReference type="InterPro" id="IPR011042">
    <property type="entry name" value="6-blade_b-propeller_TolB-like"/>
</dbReference>
<feature type="domain" description="SMP-30/Gluconolactonase/LRE-like region" evidence="4">
    <location>
        <begin position="17"/>
        <end position="257"/>
    </location>
</feature>
<keyword evidence="3" id="KW-0862">Zinc</keyword>
<dbReference type="OrthoDB" id="2633250at2"/>
<dbReference type="PRINTS" id="PR01790">
    <property type="entry name" value="SMP30FAMILY"/>
</dbReference>
<reference evidence="5 6" key="1">
    <citation type="submission" date="2018-05" db="EMBL/GenBank/DDBJ databases">
        <title>Genetic diversity of glacier-inhabiting Cryobacterium bacteria in China and description of Cryobacterium mengkeensis sp. nov. and Arthrobacter glacialis sp. nov.</title>
        <authorList>
            <person name="Liu Q."/>
            <person name="Xin Y.-H."/>
        </authorList>
    </citation>
    <scope>NUCLEOTIDE SEQUENCE [LARGE SCALE GENOMIC DNA]</scope>
    <source>
        <strain evidence="5 6">GP3</strain>
    </source>
</reference>
<dbReference type="PANTHER" id="PTHR10907">
    <property type="entry name" value="REGUCALCIN"/>
    <property type="match status" value="1"/>
</dbReference>
<gene>
    <name evidence="5" type="ORF">CVS29_06430</name>
</gene>
<evidence type="ECO:0000256" key="1">
    <source>
        <dbReference type="ARBA" id="ARBA00008853"/>
    </source>
</evidence>
<organism evidence="5 6">
    <name type="scientific">Arthrobacter psychrochitiniphilus</name>
    <dbReference type="NCBI Taxonomy" id="291045"/>
    <lineage>
        <taxon>Bacteria</taxon>
        <taxon>Bacillati</taxon>
        <taxon>Actinomycetota</taxon>
        <taxon>Actinomycetes</taxon>
        <taxon>Micrococcales</taxon>
        <taxon>Micrococcaceae</taxon>
        <taxon>Arthrobacter</taxon>
    </lineage>
</organism>
<comment type="cofactor">
    <cofactor evidence="3">
        <name>Zn(2+)</name>
        <dbReference type="ChEBI" id="CHEBI:29105"/>
    </cofactor>
    <text evidence="3">Binds 1 divalent metal cation per subunit.</text>
</comment>
<evidence type="ECO:0000256" key="2">
    <source>
        <dbReference type="PIRSR" id="PIRSR605511-1"/>
    </source>
</evidence>
<feature type="binding site" evidence="3">
    <location>
        <position position="19"/>
    </location>
    <ligand>
        <name>a divalent metal cation</name>
        <dbReference type="ChEBI" id="CHEBI:60240"/>
    </ligand>
</feature>
<name>A0A2V3DSU5_9MICC</name>
<keyword evidence="6" id="KW-1185">Reference proteome</keyword>
<feature type="binding site" evidence="3">
    <location>
        <position position="153"/>
    </location>
    <ligand>
        <name>a divalent metal cation</name>
        <dbReference type="ChEBI" id="CHEBI:60240"/>
    </ligand>
</feature>
<dbReference type="Pfam" id="PF08450">
    <property type="entry name" value="SGL"/>
    <property type="match status" value="1"/>
</dbReference>
<evidence type="ECO:0000313" key="5">
    <source>
        <dbReference type="EMBL" id="PXA66323.1"/>
    </source>
</evidence>
<proteinExistence type="inferred from homology"/>
<dbReference type="GO" id="GO:0019853">
    <property type="term" value="P:L-ascorbic acid biosynthetic process"/>
    <property type="evidence" value="ECO:0007669"/>
    <property type="project" value="TreeGrafter"/>
</dbReference>
<dbReference type="AlphaFoldDB" id="A0A2V3DSU5"/>
<dbReference type="Proteomes" id="UP000246303">
    <property type="component" value="Unassembled WGS sequence"/>
</dbReference>
<dbReference type="RefSeq" id="WP_110105516.1">
    <property type="nucleotide sequence ID" value="NZ_JACBZZ010000001.1"/>
</dbReference>
<evidence type="ECO:0000259" key="4">
    <source>
        <dbReference type="Pfam" id="PF08450"/>
    </source>
</evidence>
<dbReference type="InterPro" id="IPR013658">
    <property type="entry name" value="SGL"/>
</dbReference>
<evidence type="ECO:0000256" key="3">
    <source>
        <dbReference type="PIRSR" id="PIRSR605511-2"/>
    </source>
</evidence>
<feature type="binding site" evidence="3">
    <location>
        <position position="202"/>
    </location>
    <ligand>
        <name>a divalent metal cation</name>
        <dbReference type="ChEBI" id="CHEBI:60240"/>
    </ligand>
</feature>
<dbReference type="EMBL" id="QHLZ01000003">
    <property type="protein sequence ID" value="PXA66323.1"/>
    <property type="molecule type" value="Genomic_DNA"/>
</dbReference>
<feature type="active site" description="Proton donor/acceptor" evidence="2">
    <location>
        <position position="202"/>
    </location>
</feature>
<dbReference type="GO" id="GO:0004341">
    <property type="term" value="F:gluconolactonase activity"/>
    <property type="evidence" value="ECO:0007669"/>
    <property type="project" value="TreeGrafter"/>
</dbReference>
<feature type="binding site" evidence="3">
    <location>
        <position position="107"/>
    </location>
    <ligand>
        <name>substrate</name>
    </ligand>
</feature>
<dbReference type="GO" id="GO:0005509">
    <property type="term" value="F:calcium ion binding"/>
    <property type="evidence" value="ECO:0007669"/>
    <property type="project" value="TreeGrafter"/>
</dbReference>
<evidence type="ECO:0000313" key="6">
    <source>
        <dbReference type="Proteomes" id="UP000246303"/>
    </source>
</evidence>
<protein>
    <submittedName>
        <fullName evidence="5">SMP-30/gluconolaconase/LRE domain protein</fullName>
    </submittedName>
</protein>
<dbReference type="InterPro" id="IPR005511">
    <property type="entry name" value="SMP-30"/>
</dbReference>
<sequence>MPRELTAVCLGGPRAELGETPRVDSRTGKLLWTDITGGFVHVGGVVGDSFELERTLAVEGMAGPVTPLPGEGAGWVMARESELVHLAQDGTRSVLAEPEANRPTAFNDGVADTEGNLWVGSMSRNGAAGQGRLWRFDSSGHGTVALGGIGISNGLDFTADGRSAYYVDTSARTLRHFDIDPRTGIQGSTTLVSFAPETGDPDGLVVDNDGCIWVALWDGWAVHRYSPKGELLDVVQVPAARPTAVALVGNLLVITSCSGWLDEGWEQESPDAGKLFGVNVAVSGPSARPYRGPLKISLQNDQEKKR</sequence>
<dbReference type="PANTHER" id="PTHR10907:SF47">
    <property type="entry name" value="REGUCALCIN"/>
    <property type="match status" value="1"/>
</dbReference>
<dbReference type="SUPFAM" id="SSF63829">
    <property type="entry name" value="Calcium-dependent phosphotriesterase"/>
    <property type="match status" value="1"/>
</dbReference>
<comment type="similarity">
    <text evidence="1">Belongs to the SMP-30/CGR1 family.</text>
</comment>
<comment type="caution">
    <text evidence="5">The sequence shown here is derived from an EMBL/GenBank/DDBJ whole genome shotgun (WGS) entry which is preliminary data.</text>
</comment>
<keyword evidence="3" id="KW-0479">Metal-binding</keyword>
<accession>A0A2V3DSU5</accession>
<dbReference type="Gene3D" id="2.120.10.30">
    <property type="entry name" value="TolB, C-terminal domain"/>
    <property type="match status" value="1"/>
</dbReference>